<keyword evidence="7" id="KW-1185">Reference proteome</keyword>
<evidence type="ECO:0000256" key="5">
    <source>
        <dbReference type="SAM" id="MobiDB-lite"/>
    </source>
</evidence>
<dbReference type="PANTHER" id="PTHR12652:SF23">
    <property type="entry name" value="MICROBODY (PEROXISOME) PROLIFERATION PROTEIN PEROXIN 11B (EUROFUNG)"/>
    <property type="match status" value="1"/>
</dbReference>
<evidence type="ECO:0000313" key="6">
    <source>
        <dbReference type="EMBL" id="KAG9228174.1"/>
    </source>
</evidence>
<evidence type="ECO:0000256" key="3">
    <source>
        <dbReference type="ARBA" id="ARBA00023140"/>
    </source>
</evidence>
<evidence type="ECO:0000256" key="1">
    <source>
        <dbReference type="ARBA" id="ARBA00022593"/>
    </source>
</evidence>
<dbReference type="InterPro" id="IPR008733">
    <property type="entry name" value="PEX11"/>
</dbReference>
<comment type="subcellular location">
    <subcellularLocation>
        <location evidence="4">Peroxisome membrane</location>
    </subcellularLocation>
</comment>
<keyword evidence="3" id="KW-0576">Peroxisome</keyword>
<comment type="caution">
    <text evidence="6">The sequence shown here is derived from an EMBL/GenBank/DDBJ whole genome shotgun (WGS) entry which is preliminary data.</text>
</comment>
<organism evidence="6 7">
    <name type="scientific">Amylocarpus encephaloides</name>
    <dbReference type="NCBI Taxonomy" id="45428"/>
    <lineage>
        <taxon>Eukaryota</taxon>
        <taxon>Fungi</taxon>
        <taxon>Dikarya</taxon>
        <taxon>Ascomycota</taxon>
        <taxon>Pezizomycotina</taxon>
        <taxon>Leotiomycetes</taxon>
        <taxon>Helotiales</taxon>
        <taxon>Helotiales incertae sedis</taxon>
        <taxon>Amylocarpus</taxon>
    </lineage>
</organism>
<name>A0A9P7Y6C7_9HELO</name>
<reference evidence="6" key="1">
    <citation type="journal article" date="2021" name="IMA Fungus">
        <title>Genomic characterization of three marine fungi, including Emericellopsis atlantica sp. nov. with signatures of a generalist lifestyle and marine biomass degradation.</title>
        <authorList>
            <person name="Hagestad O.C."/>
            <person name="Hou L."/>
            <person name="Andersen J.H."/>
            <person name="Hansen E.H."/>
            <person name="Altermark B."/>
            <person name="Li C."/>
            <person name="Kuhnert E."/>
            <person name="Cox R.J."/>
            <person name="Crous P.W."/>
            <person name="Spatafora J.W."/>
            <person name="Lail K."/>
            <person name="Amirebrahimi M."/>
            <person name="Lipzen A."/>
            <person name="Pangilinan J."/>
            <person name="Andreopoulos W."/>
            <person name="Hayes R.D."/>
            <person name="Ng V."/>
            <person name="Grigoriev I.V."/>
            <person name="Jackson S.A."/>
            <person name="Sutton T.D.S."/>
            <person name="Dobson A.D.W."/>
            <person name="Rama T."/>
        </authorList>
    </citation>
    <scope>NUCLEOTIDE SEQUENCE</scope>
    <source>
        <strain evidence="6">TRa018bII</strain>
    </source>
</reference>
<dbReference type="GO" id="GO:0005778">
    <property type="term" value="C:peroxisomal membrane"/>
    <property type="evidence" value="ECO:0007669"/>
    <property type="project" value="UniProtKB-SubCell"/>
</dbReference>
<dbReference type="Pfam" id="PF05648">
    <property type="entry name" value="PEX11"/>
    <property type="match status" value="1"/>
</dbReference>
<feature type="compositionally biased region" description="Basic and acidic residues" evidence="5">
    <location>
        <begin position="155"/>
        <end position="172"/>
    </location>
</feature>
<keyword evidence="1" id="KW-0962">Peroxisome biogenesis</keyword>
<dbReference type="AlphaFoldDB" id="A0A9P7Y6C7"/>
<evidence type="ECO:0000313" key="7">
    <source>
        <dbReference type="Proteomes" id="UP000824998"/>
    </source>
</evidence>
<keyword evidence="2" id="KW-0472">Membrane</keyword>
<sequence>MSYLTQTSRFLNDAAGLEKTLRLLQALTQICASYAPNPQPWLQARKQIALGRRYFRPGKIVPAFTASASAFHKPPGTSISLLNLLDSTRWLCQGLYILLESFTLLDAMGVCDHEWADWLFIEGQKFWFYAIFHGVVIGLLELLMVNSTPIAVPTKTKESSKTEEDEKNELEQKSQIQRNRRLKVMKQLVVDGCDLFVPGPSTGWLVVSSTKVGVLMTVSSVVAGTDIWERVQGSG</sequence>
<feature type="region of interest" description="Disordered" evidence="5">
    <location>
        <begin position="155"/>
        <end position="174"/>
    </location>
</feature>
<proteinExistence type="predicted"/>
<evidence type="ECO:0000256" key="2">
    <source>
        <dbReference type="ARBA" id="ARBA00023136"/>
    </source>
</evidence>
<protein>
    <submittedName>
        <fullName evidence="6">Peroxisomal biogenesis factor 11</fullName>
    </submittedName>
</protein>
<dbReference type="OrthoDB" id="3636394at2759"/>
<dbReference type="PANTHER" id="PTHR12652">
    <property type="entry name" value="PEROXISOMAL BIOGENESIS FACTOR 11"/>
    <property type="match status" value="1"/>
</dbReference>
<dbReference type="Proteomes" id="UP000824998">
    <property type="component" value="Unassembled WGS sequence"/>
</dbReference>
<dbReference type="EMBL" id="MU252034">
    <property type="protein sequence ID" value="KAG9228174.1"/>
    <property type="molecule type" value="Genomic_DNA"/>
</dbReference>
<dbReference type="GO" id="GO:0016559">
    <property type="term" value="P:peroxisome fission"/>
    <property type="evidence" value="ECO:0007669"/>
    <property type="project" value="InterPro"/>
</dbReference>
<gene>
    <name evidence="6" type="ORF">BJ875DRAFT_547939</name>
</gene>
<accession>A0A9P7Y6C7</accession>
<evidence type="ECO:0000256" key="4">
    <source>
        <dbReference type="ARBA" id="ARBA00046271"/>
    </source>
</evidence>